<dbReference type="PANTHER" id="PTHR10890:SF27">
    <property type="entry name" value="CYSTEINE--TRNA LIGASE, MITOCHONDRIAL-RELATED"/>
    <property type="match status" value="1"/>
</dbReference>
<keyword evidence="10" id="KW-0030">Aminoacyl-tRNA synthetase</keyword>
<dbReference type="InterPro" id="IPR024909">
    <property type="entry name" value="Cys-tRNA/MSH_ligase"/>
</dbReference>
<name>A0AAE1Q2V1_9EUCA</name>
<comment type="caution">
    <text evidence="20">The sequence shown here is derived from an EMBL/GenBank/DDBJ whole genome shotgun (WGS) entry which is preliminary data.</text>
</comment>
<comment type="catalytic activity">
    <reaction evidence="14">
        <text>S-disulfanyl-L-cysteine + tRNA(Cys) + ATP = (S)-disulfanyl-L-cysteinyl-tRNA(Cys) + AMP + diphosphate</text>
        <dbReference type="Rhea" id="RHEA:78651"/>
        <dbReference type="Rhea" id="RHEA-COMP:9661"/>
        <dbReference type="Rhea" id="RHEA-COMP:19120"/>
        <dbReference type="ChEBI" id="CHEBI:30616"/>
        <dbReference type="ChEBI" id="CHEBI:33019"/>
        <dbReference type="ChEBI" id="CHEBI:78442"/>
        <dbReference type="ChEBI" id="CHEBI:229465"/>
        <dbReference type="ChEBI" id="CHEBI:229521"/>
        <dbReference type="ChEBI" id="CHEBI:456215"/>
    </reaction>
    <physiologicalReaction direction="left-to-right" evidence="14">
        <dbReference type="Rhea" id="RHEA:78652"/>
    </physiologicalReaction>
</comment>
<dbReference type="Proteomes" id="UP001292094">
    <property type="component" value="Unassembled WGS sequence"/>
</dbReference>
<dbReference type="InterPro" id="IPR032678">
    <property type="entry name" value="tRNA-synt_1_cat_dom"/>
</dbReference>
<dbReference type="GO" id="GO:0006423">
    <property type="term" value="P:cysteinyl-tRNA aminoacylation"/>
    <property type="evidence" value="ECO:0007669"/>
    <property type="project" value="InterPro"/>
</dbReference>
<evidence type="ECO:0000259" key="19">
    <source>
        <dbReference type="Pfam" id="PF01406"/>
    </source>
</evidence>
<feature type="domain" description="tRNA synthetases class I catalytic" evidence="19">
    <location>
        <begin position="63"/>
        <end position="357"/>
    </location>
</feature>
<dbReference type="EC" id="6.1.1.16" evidence="3"/>
<dbReference type="NCBIfam" id="TIGR00435">
    <property type="entry name" value="cysS"/>
    <property type="match status" value="1"/>
</dbReference>
<dbReference type="EMBL" id="JAWZYT010000834">
    <property type="protein sequence ID" value="KAK4318430.1"/>
    <property type="molecule type" value="Genomic_DNA"/>
</dbReference>
<dbReference type="GO" id="GO:0046872">
    <property type="term" value="F:metal ion binding"/>
    <property type="evidence" value="ECO:0007669"/>
    <property type="project" value="UniProtKB-KW"/>
</dbReference>
<reference evidence="20" key="1">
    <citation type="submission" date="2023-11" db="EMBL/GenBank/DDBJ databases">
        <title>Genome assemblies of two species of porcelain crab, Petrolisthes cinctipes and Petrolisthes manimaculis (Anomura: Porcellanidae).</title>
        <authorList>
            <person name="Angst P."/>
        </authorList>
    </citation>
    <scope>NUCLEOTIDE SEQUENCE</scope>
    <source>
        <strain evidence="20">PB745_02</strain>
        <tissue evidence="20">Gill</tissue>
    </source>
</reference>
<accession>A0AAE1Q2V1</accession>
<evidence type="ECO:0000256" key="2">
    <source>
        <dbReference type="ARBA" id="ARBA00005594"/>
    </source>
</evidence>
<comment type="function">
    <text evidence="12">Mitochondrial cysteine-specific aminoacyl-tRNA synthetase that catalyzes the ATP-dependent ligation of cysteine to tRNA(Cys).</text>
</comment>
<evidence type="ECO:0000256" key="9">
    <source>
        <dbReference type="ARBA" id="ARBA00022917"/>
    </source>
</evidence>
<dbReference type="AlphaFoldDB" id="A0AAE1Q2V1"/>
<dbReference type="SUPFAM" id="SSF47323">
    <property type="entry name" value="Anticodon-binding domain of a subclass of class I aminoacyl-tRNA synthetases"/>
    <property type="match status" value="1"/>
</dbReference>
<evidence type="ECO:0000256" key="17">
    <source>
        <dbReference type="ARBA" id="ARBA00048609"/>
    </source>
</evidence>
<evidence type="ECO:0000256" key="18">
    <source>
        <dbReference type="ARBA" id="ARBA00049046"/>
    </source>
</evidence>
<dbReference type="InterPro" id="IPR009080">
    <property type="entry name" value="tRNAsynth_Ia_anticodon-bd"/>
</dbReference>
<evidence type="ECO:0000256" key="13">
    <source>
        <dbReference type="ARBA" id="ARBA00045476"/>
    </source>
</evidence>
<evidence type="ECO:0000256" key="7">
    <source>
        <dbReference type="ARBA" id="ARBA00022833"/>
    </source>
</evidence>
<dbReference type="FunFam" id="3.40.50.620:FF:000027">
    <property type="entry name" value="Cysteine--tRNA ligase, cytoplasmic"/>
    <property type="match status" value="1"/>
</dbReference>
<keyword evidence="6" id="KW-0547">Nucleotide-binding</keyword>
<dbReference type="Gene3D" id="3.40.50.620">
    <property type="entry name" value="HUPs"/>
    <property type="match status" value="1"/>
</dbReference>
<dbReference type="InterPro" id="IPR015803">
    <property type="entry name" value="Cys-tRNA-ligase"/>
</dbReference>
<comment type="catalytic activity">
    <reaction evidence="15">
        <text>2 L-cysteine = S-sulfanyl-L-cysteine + L-alanine</text>
        <dbReference type="Rhea" id="RHEA:78543"/>
        <dbReference type="ChEBI" id="CHEBI:35235"/>
        <dbReference type="ChEBI" id="CHEBI:57972"/>
        <dbReference type="ChEBI" id="CHEBI:58591"/>
    </reaction>
    <physiologicalReaction direction="left-to-right" evidence="15">
        <dbReference type="Rhea" id="RHEA:78544"/>
    </physiologicalReaction>
</comment>
<dbReference type="GO" id="GO:0005524">
    <property type="term" value="F:ATP binding"/>
    <property type="evidence" value="ECO:0007669"/>
    <property type="project" value="UniProtKB-KW"/>
</dbReference>
<comment type="catalytic activity">
    <reaction evidence="17">
        <text>S-sulfanyl-L-cysteine + tRNA(Cys) + ATP = (S)-sulfanyl-L-cysteinyl-tRNA(Cys) + AMP + diphosphate</text>
        <dbReference type="Rhea" id="RHEA:78647"/>
        <dbReference type="Rhea" id="RHEA-COMP:9661"/>
        <dbReference type="Rhea" id="RHEA-COMP:19119"/>
        <dbReference type="ChEBI" id="CHEBI:30616"/>
        <dbReference type="ChEBI" id="CHEBI:33019"/>
        <dbReference type="ChEBI" id="CHEBI:58591"/>
        <dbReference type="ChEBI" id="CHEBI:78442"/>
        <dbReference type="ChEBI" id="CHEBI:229520"/>
        <dbReference type="ChEBI" id="CHEBI:456215"/>
    </reaction>
    <physiologicalReaction direction="left-to-right" evidence="17">
        <dbReference type="Rhea" id="RHEA:78648"/>
    </physiologicalReaction>
</comment>
<evidence type="ECO:0000256" key="3">
    <source>
        <dbReference type="ARBA" id="ARBA00012832"/>
    </source>
</evidence>
<dbReference type="GO" id="GO:0005737">
    <property type="term" value="C:cytoplasm"/>
    <property type="evidence" value="ECO:0007669"/>
    <property type="project" value="TreeGrafter"/>
</dbReference>
<keyword evidence="8" id="KW-0067">ATP-binding</keyword>
<comment type="similarity">
    <text evidence="2">Belongs to the class-I aminoacyl-tRNA synthetase family.</text>
</comment>
<evidence type="ECO:0000256" key="10">
    <source>
        <dbReference type="ARBA" id="ARBA00023146"/>
    </source>
</evidence>
<comment type="catalytic activity">
    <reaction evidence="16">
        <text>S-sulfanyl-L-cysteine + L-cysteine = S-disulfanyl-L-cysteine + L-alanine</text>
        <dbReference type="Rhea" id="RHEA:78627"/>
        <dbReference type="ChEBI" id="CHEBI:35235"/>
        <dbReference type="ChEBI" id="CHEBI:57972"/>
        <dbReference type="ChEBI" id="CHEBI:58591"/>
        <dbReference type="ChEBI" id="CHEBI:229465"/>
    </reaction>
    <physiologicalReaction direction="left-to-right" evidence="16">
        <dbReference type="Rhea" id="RHEA:78628"/>
    </physiologicalReaction>
</comment>
<keyword evidence="9" id="KW-0648">Protein biosynthesis</keyword>
<dbReference type="HAMAP" id="MF_00041">
    <property type="entry name" value="Cys_tRNA_synth"/>
    <property type="match status" value="1"/>
</dbReference>
<evidence type="ECO:0000256" key="12">
    <source>
        <dbReference type="ARBA" id="ARBA00043868"/>
    </source>
</evidence>
<dbReference type="PRINTS" id="PR00983">
    <property type="entry name" value="TRNASYNTHCYS"/>
</dbReference>
<evidence type="ECO:0000256" key="6">
    <source>
        <dbReference type="ARBA" id="ARBA00022741"/>
    </source>
</evidence>
<evidence type="ECO:0000256" key="5">
    <source>
        <dbReference type="ARBA" id="ARBA00022723"/>
    </source>
</evidence>
<evidence type="ECO:0000313" key="21">
    <source>
        <dbReference type="Proteomes" id="UP001292094"/>
    </source>
</evidence>
<dbReference type="PANTHER" id="PTHR10890">
    <property type="entry name" value="CYSTEINYL-TRNA SYNTHETASE"/>
    <property type="match status" value="1"/>
</dbReference>
<evidence type="ECO:0000256" key="11">
    <source>
        <dbReference type="ARBA" id="ARBA00031499"/>
    </source>
</evidence>
<organism evidence="20 21">
    <name type="scientific">Petrolisthes manimaculis</name>
    <dbReference type="NCBI Taxonomy" id="1843537"/>
    <lineage>
        <taxon>Eukaryota</taxon>
        <taxon>Metazoa</taxon>
        <taxon>Ecdysozoa</taxon>
        <taxon>Arthropoda</taxon>
        <taxon>Crustacea</taxon>
        <taxon>Multicrustacea</taxon>
        <taxon>Malacostraca</taxon>
        <taxon>Eumalacostraca</taxon>
        <taxon>Eucarida</taxon>
        <taxon>Decapoda</taxon>
        <taxon>Pleocyemata</taxon>
        <taxon>Anomura</taxon>
        <taxon>Galatheoidea</taxon>
        <taxon>Porcellanidae</taxon>
        <taxon>Petrolisthes</taxon>
    </lineage>
</organism>
<dbReference type="SUPFAM" id="SSF52374">
    <property type="entry name" value="Nucleotidylyl transferase"/>
    <property type="match status" value="1"/>
</dbReference>
<evidence type="ECO:0000256" key="15">
    <source>
        <dbReference type="ARBA" id="ARBA00047548"/>
    </source>
</evidence>
<keyword evidence="7" id="KW-0862">Zinc</keyword>
<evidence type="ECO:0000256" key="8">
    <source>
        <dbReference type="ARBA" id="ARBA00022840"/>
    </source>
</evidence>
<dbReference type="Pfam" id="PF01406">
    <property type="entry name" value="tRNA-synt_1e"/>
    <property type="match status" value="1"/>
</dbReference>
<dbReference type="GO" id="GO:0004817">
    <property type="term" value="F:cysteine-tRNA ligase activity"/>
    <property type="evidence" value="ECO:0007669"/>
    <property type="project" value="UniProtKB-EC"/>
</dbReference>
<proteinExistence type="inferred from homology"/>
<comment type="cofactor">
    <cofactor evidence="1">
        <name>Zn(2+)</name>
        <dbReference type="ChEBI" id="CHEBI:29105"/>
    </cofactor>
</comment>
<gene>
    <name evidence="20" type="ORF">Pmani_010567</name>
</gene>
<evidence type="ECO:0000256" key="1">
    <source>
        <dbReference type="ARBA" id="ARBA00001947"/>
    </source>
</evidence>
<evidence type="ECO:0000256" key="16">
    <source>
        <dbReference type="ARBA" id="ARBA00047731"/>
    </source>
</evidence>
<dbReference type="Gene3D" id="1.20.120.1910">
    <property type="entry name" value="Cysteine-tRNA ligase, C-terminal anti-codon recognition domain"/>
    <property type="match status" value="1"/>
</dbReference>
<evidence type="ECO:0000313" key="20">
    <source>
        <dbReference type="EMBL" id="KAK4318430.1"/>
    </source>
</evidence>
<keyword evidence="21" id="KW-1185">Reference proteome</keyword>
<dbReference type="CDD" id="cd00672">
    <property type="entry name" value="CysRS_core"/>
    <property type="match status" value="1"/>
</dbReference>
<keyword evidence="4" id="KW-0436">Ligase</keyword>
<protein>
    <recommendedName>
        <fullName evidence="3">cysteine--tRNA ligase</fullName>
        <ecNumber evidence="3">6.1.1.16</ecNumber>
    </recommendedName>
    <alternativeName>
        <fullName evidence="11">Cysteinyl-tRNA synthetase</fullName>
    </alternativeName>
</protein>
<keyword evidence="5" id="KW-0479">Metal-binding</keyword>
<sequence>MVVVRCLGCLTQRRGLKVLLAPVRHRRWHSTGSWVPPTEGHDTGITIYNTATQTKVPLLTQYEGLVSWYSCGPTVYDSAHIGHAITYVRQDIIRRIMSRLFDLNVIMIVGITDIDDKIIKRAQELRVSVQDVSEKYEREFFSDMDRLRVCRPSIAPRVTQHIPHIISFIERILGRSMAYVAQDGSVYFDTEAYGDYGKLIPLPPLPPLRRPHAEETVKKSERDFALWKAAKSGEPYWESPWGKGRPGWHIECSAMASHILGAPLDLHSGGMDLIFSHHENEEAQCCAHHHLKQWCNYWIHTGLLYTKMEEKMSKSLSNTITVNQLLNQHSINTFRFYCLLSHYRNKILYTPACMSQANAHLKRIQSFLQDANAYINGQYKCAALDEPALKQKLSETRLKVKRSLADDFDTVKAVDAVMELVSLGNKELQKKPEGSSSLSWSVGSSMVSICSYIHFIMDDVFAISFPKVSDASSLSMKEGVELTEVLDAVIRLRGDVRTFALLQGTHSQDLSLSEKEVKMKERRPLLKACDDLRKDLLKNGLQIKDHPKHTSWAVTDERKG</sequence>
<dbReference type="InterPro" id="IPR014729">
    <property type="entry name" value="Rossmann-like_a/b/a_fold"/>
</dbReference>
<comment type="catalytic activity">
    <reaction evidence="18">
        <text>tRNA(Cys) + L-cysteine + ATP = L-cysteinyl-tRNA(Cys) + AMP + diphosphate</text>
        <dbReference type="Rhea" id="RHEA:17773"/>
        <dbReference type="Rhea" id="RHEA-COMP:9661"/>
        <dbReference type="Rhea" id="RHEA-COMP:9679"/>
        <dbReference type="ChEBI" id="CHEBI:30616"/>
        <dbReference type="ChEBI" id="CHEBI:33019"/>
        <dbReference type="ChEBI" id="CHEBI:35235"/>
        <dbReference type="ChEBI" id="CHEBI:78442"/>
        <dbReference type="ChEBI" id="CHEBI:78517"/>
        <dbReference type="ChEBI" id="CHEBI:456215"/>
        <dbReference type="EC" id="6.1.1.16"/>
    </reaction>
    <physiologicalReaction direction="right-to-left" evidence="18">
        <dbReference type="Rhea" id="RHEA:17775"/>
    </physiologicalReaction>
</comment>
<comment type="function">
    <text evidence="13">In addition to its role as an aminoacyl-tRNA synthetase, has also cysteine persulfide synthase activity. Produces reactive persulfide species such as cysteine persulfide (CysSSH) from substrate cysteine and mediate direct incorporation of CysSSH into proteins during translations, resulting in protein persulfides and polysulfides. CysSSHs behave as potent antioxidants and cellular protectants.</text>
</comment>
<evidence type="ECO:0000256" key="4">
    <source>
        <dbReference type="ARBA" id="ARBA00022598"/>
    </source>
</evidence>
<evidence type="ECO:0000256" key="14">
    <source>
        <dbReference type="ARBA" id="ARBA00047499"/>
    </source>
</evidence>